<dbReference type="EMBL" id="LOYH01000108">
    <property type="protein sequence ID" value="KVK72170.1"/>
    <property type="molecule type" value="Genomic_DNA"/>
</dbReference>
<protein>
    <recommendedName>
        <fullName evidence="1">Double-GTPase 2 domain-containing protein</fullName>
    </recommendedName>
</protein>
<proteinExistence type="predicted"/>
<evidence type="ECO:0000259" key="1">
    <source>
        <dbReference type="Pfam" id="PF19993"/>
    </source>
</evidence>
<dbReference type="Proteomes" id="UP000069001">
    <property type="component" value="Unassembled WGS sequence"/>
</dbReference>
<comment type="caution">
    <text evidence="2">The sequence shown here is derived from an EMBL/GenBank/DDBJ whole genome shotgun (WGS) entry which is preliminary data.</text>
</comment>
<evidence type="ECO:0000313" key="2">
    <source>
        <dbReference type="EMBL" id="KVK72170.1"/>
    </source>
</evidence>
<feature type="domain" description="Double-GTPase 2" evidence="1">
    <location>
        <begin position="92"/>
        <end position="311"/>
    </location>
</feature>
<organism evidence="2 3">
    <name type="scientific">Burkholderia cepacia</name>
    <name type="common">Pseudomonas cepacia</name>
    <dbReference type="NCBI Taxonomy" id="292"/>
    <lineage>
        <taxon>Bacteria</taxon>
        <taxon>Pseudomonadati</taxon>
        <taxon>Pseudomonadota</taxon>
        <taxon>Betaproteobacteria</taxon>
        <taxon>Burkholderiales</taxon>
        <taxon>Burkholderiaceae</taxon>
        <taxon>Burkholderia</taxon>
        <taxon>Burkholderia cepacia complex</taxon>
    </lineage>
</organism>
<dbReference type="RefSeq" id="WP_059733056.1">
    <property type="nucleotide sequence ID" value="NZ_LOYH01000108.1"/>
</dbReference>
<dbReference type="Pfam" id="PF19993">
    <property type="entry name" value="DO-GTPase2"/>
    <property type="match status" value="1"/>
</dbReference>
<reference evidence="2 3" key="1">
    <citation type="submission" date="2015-11" db="EMBL/GenBank/DDBJ databases">
        <title>Expanding the genomic diversity of Burkholderia species for the development of highly accurate diagnostics.</title>
        <authorList>
            <person name="Sahl J."/>
            <person name="Keim P."/>
            <person name="Wagner D."/>
        </authorList>
    </citation>
    <scope>NUCLEOTIDE SEQUENCE [LARGE SCALE GENOMIC DNA]</scope>
    <source>
        <strain evidence="2 3">MSMB1302</strain>
    </source>
</reference>
<accession>A0A103Z2L1</accession>
<sequence length="343" mass="37486">MSGSCKFDGCTIDETGICALARDPSTCSNRVANEIAGTTLADAQSNDEMELRSDDRLGAPVLDQPVRASAFPSSRTLGLEDLNALMGKRYVNVIGILGDPESGKTACLASLYLLVSHAKLEGWSFADSKSLTAFEEIARGARDWNDGKAPEQMTVHTELADDLRPGFLHLRLVRLSDGRRVDLALPDVPGEWTQAFVNTARSDRLDFLKSAEVIWIVLDGRTLANIEKRQGLIARVGQLVGRLSTMLSGRAPRLMVVVTHRDLHVLDDNVTGRLQTELARRGVTAEIVGVAPFSDDPDNVPAGFGIADLIDLTVGKPMVRPTFWQSTEPVEGDRAYLTYRRDR</sequence>
<dbReference type="InterPro" id="IPR045528">
    <property type="entry name" value="DO-GTPase2"/>
</dbReference>
<name>A0A103Z2L1_BURCE</name>
<gene>
    <name evidence="2" type="ORF">WS90_35365</name>
</gene>
<dbReference type="AlphaFoldDB" id="A0A103Z2L1"/>
<evidence type="ECO:0000313" key="3">
    <source>
        <dbReference type="Proteomes" id="UP000069001"/>
    </source>
</evidence>